<dbReference type="Pfam" id="PF13903">
    <property type="entry name" value="Claudin_2"/>
    <property type="match status" value="1"/>
</dbReference>
<feature type="transmembrane region" description="Helical" evidence="10">
    <location>
        <begin position="93"/>
        <end position="116"/>
    </location>
</feature>
<dbReference type="Gene3D" id="1.20.140.150">
    <property type="match status" value="1"/>
</dbReference>
<dbReference type="InterPro" id="IPR006187">
    <property type="entry name" value="Claudin"/>
</dbReference>
<comment type="subcellular location">
    <subcellularLocation>
        <location evidence="1">Cell junction</location>
        <location evidence="1">Tight junction</location>
    </subcellularLocation>
    <subcellularLocation>
        <location evidence="2">Cell membrane</location>
        <topology evidence="2">Multi-pass membrane protein</topology>
    </subcellularLocation>
</comment>
<evidence type="ECO:0000256" key="10">
    <source>
        <dbReference type="SAM" id="Phobius"/>
    </source>
</evidence>
<dbReference type="Ensembl" id="ENSSHAT00000040459.1">
    <property type="protein sequence ID" value="ENSSHAP00000037794.1"/>
    <property type="gene ID" value="ENSSHAG00000029993.1"/>
</dbReference>
<dbReference type="GeneID" id="105749986"/>
<reference evidence="11 12" key="1">
    <citation type="journal article" date="2011" name="Proc. Natl. Acad. Sci. U.S.A.">
        <title>Genetic diversity and population structure of the endangered marsupial Sarcophilus harrisii (Tasmanian devil).</title>
        <authorList>
            <person name="Miller W."/>
            <person name="Hayes V.M."/>
            <person name="Ratan A."/>
            <person name="Petersen D.C."/>
            <person name="Wittekindt N.E."/>
            <person name="Miller J."/>
            <person name="Walenz B."/>
            <person name="Knight J."/>
            <person name="Qi J."/>
            <person name="Zhao F."/>
            <person name="Wang Q."/>
            <person name="Bedoya-Reina O.C."/>
            <person name="Katiyar N."/>
            <person name="Tomsho L.P."/>
            <person name="Kasson L.M."/>
            <person name="Hardie R.A."/>
            <person name="Woodbridge P."/>
            <person name="Tindall E.A."/>
            <person name="Bertelsen M.F."/>
            <person name="Dixon D."/>
            <person name="Pyecroft S."/>
            <person name="Helgen K.M."/>
            <person name="Lesk A.M."/>
            <person name="Pringle T.H."/>
            <person name="Patterson N."/>
            <person name="Zhang Y."/>
            <person name="Kreiss A."/>
            <person name="Woods G.M."/>
            <person name="Jones M.E."/>
            <person name="Schuster S.C."/>
        </authorList>
    </citation>
    <scope>NUCLEOTIDE SEQUENCE [LARGE SCALE GENOMIC DNA]</scope>
</reference>
<keyword evidence="12" id="KW-1185">Reference proteome</keyword>
<keyword evidence="9 10" id="KW-0472">Membrane</keyword>
<feature type="transmembrane region" description="Helical" evidence="10">
    <location>
        <begin position="128"/>
        <end position="153"/>
    </location>
</feature>
<evidence type="ECO:0000256" key="7">
    <source>
        <dbReference type="ARBA" id="ARBA00022949"/>
    </source>
</evidence>
<evidence type="ECO:0000256" key="8">
    <source>
        <dbReference type="ARBA" id="ARBA00022989"/>
    </source>
</evidence>
<dbReference type="InParanoid" id="A0A7N4V429"/>
<evidence type="ECO:0000256" key="6">
    <source>
        <dbReference type="ARBA" id="ARBA00022692"/>
    </source>
</evidence>
<dbReference type="Proteomes" id="UP000007648">
    <property type="component" value="Unassembled WGS sequence"/>
</dbReference>
<keyword evidence="8 10" id="KW-1133">Transmembrane helix</keyword>
<protein>
    <recommendedName>
        <fullName evidence="13">Claudin</fullName>
    </recommendedName>
</protein>
<dbReference type="GO" id="GO:0005886">
    <property type="term" value="C:plasma membrane"/>
    <property type="evidence" value="ECO:0007669"/>
    <property type="project" value="UniProtKB-SubCell"/>
</dbReference>
<evidence type="ECO:0000313" key="11">
    <source>
        <dbReference type="Ensembl" id="ENSSHAP00000037794.1"/>
    </source>
</evidence>
<dbReference type="OMA" id="WRVWEFN"/>
<dbReference type="GeneTree" id="ENSGT00520000056155"/>
<dbReference type="PANTHER" id="PTHR12002">
    <property type="entry name" value="CLAUDIN"/>
    <property type="match status" value="1"/>
</dbReference>
<name>A0A7N4V429_SARHA</name>
<evidence type="ECO:0000256" key="2">
    <source>
        <dbReference type="ARBA" id="ARBA00004651"/>
    </source>
</evidence>
<evidence type="ECO:0000256" key="5">
    <source>
        <dbReference type="ARBA" id="ARBA00022475"/>
    </source>
</evidence>
<evidence type="ECO:0008006" key="13">
    <source>
        <dbReference type="Google" id="ProtNLM"/>
    </source>
</evidence>
<proteinExistence type="inferred from homology"/>
<sequence length="222" mass="25751">MTFHVRKFLLLVTFLLFALIAWLLCIDLGSSVYWRVWHFNNTNISTVWIGLWKFCYLQWNFELKFELTYPTVICMKINSSWVFPQELKYSQDLITLSIFLQMIGQIFSFGAFLMIFKNESYPYFIDTCHLIAGCCFIISGISISISVICNTYMDITDISALELPQDFPVKWDTIIYKEIGLAFPMGISSAVCSFISGVFFFCHSLCSKFSRVHPQDNILNSK</sequence>
<dbReference type="InterPro" id="IPR004031">
    <property type="entry name" value="PMP22/EMP/MP20/Claudin"/>
</dbReference>
<reference evidence="11" key="2">
    <citation type="submission" date="2025-08" db="UniProtKB">
        <authorList>
            <consortium name="Ensembl"/>
        </authorList>
    </citation>
    <scope>IDENTIFICATION</scope>
</reference>
<organism evidence="11 12">
    <name type="scientific">Sarcophilus harrisii</name>
    <name type="common">Tasmanian devil</name>
    <name type="synonym">Sarcophilus laniarius</name>
    <dbReference type="NCBI Taxonomy" id="9305"/>
    <lineage>
        <taxon>Eukaryota</taxon>
        <taxon>Metazoa</taxon>
        <taxon>Chordata</taxon>
        <taxon>Craniata</taxon>
        <taxon>Vertebrata</taxon>
        <taxon>Euteleostomi</taxon>
        <taxon>Mammalia</taxon>
        <taxon>Metatheria</taxon>
        <taxon>Dasyuromorphia</taxon>
        <taxon>Dasyuridae</taxon>
        <taxon>Sarcophilus</taxon>
    </lineage>
</organism>
<evidence type="ECO:0000313" key="12">
    <source>
        <dbReference type="Proteomes" id="UP000007648"/>
    </source>
</evidence>
<keyword evidence="7" id="KW-0965">Cell junction</keyword>
<reference evidence="11" key="3">
    <citation type="submission" date="2025-09" db="UniProtKB">
        <authorList>
            <consortium name="Ensembl"/>
        </authorList>
    </citation>
    <scope>IDENTIFICATION</scope>
</reference>
<evidence type="ECO:0000256" key="1">
    <source>
        <dbReference type="ARBA" id="ARBA00004435"/>
    </source>
</evidence>
<dbReference type="RefSeq" id="XP_023356108.1">
    <property type="nucleotide sequence ID" value="XM_023500340.2"/>
</dbReference>
<keyword evidence="5" id="KW-1003">Cell membrane</keyword>
<comment type="similarity">
    <text evidence="3">Belongs to the claudin family.</text>
</comment>
<evidence type="ECO:0000256" key="4">
    <source>
        <dbReference type="ARBA" id="ARBA00022427"/>
    </source>
</evidence>
<dbReference type="AlphaFoldDB" id="A0A7N4V429"/>
<evidence type="ECO:0000256" key="3">
    <source>
        <dbReference type="ARBA" id="ARBA00008295"/>
    </source>
</evidence>
<dbReference type="GO" id="GO:0005923">
    <property type="term" value="C:bicellular tight junction"/>
    <property type="evidence" value="ECO:0007669"/>
    <property type="project" value="UniProtKB-SubCell"/>
</dbReference>
<dbReference type="GO" id="GO:0005198">
    <property type="term" value="F:structural molecule activity"/>
    <property type="evidence" value="ECO:0007669"/>
    <property type="project" value="InterPro"/>
</dbReference>
<evidence type="ECO:0000256" key="9">
    <source>
        <dbReference type="ARBA" id="ARBA00023136"/>
    </source>
</evidence>
<dbReference type="OrthoDB" id="9845723at2759"/>
<feature type="transmembrane region" description="Helical" evidence="10">
    <location>
        <begin position="181"/>
        <end position="202"/>
    </location>
</feature>
<gene>
    <name evidence="11" type="primary">LOC105749986</name>
</gene>
<keyword evidence="4" id="KW-0796">Tight junction</keyword>
<accession>A0A7N4V429</accession>
<dbReference type="KEGG" id="shr:105749986"/>
<keyword evidence="6 10" id="KW-0812">Transmembrane</keyword>